<dbReference type="Pfam" id="PF00121">
    <property type="entry name" value="TIM"/>
    <property type="match status" value="1"/>
</dbReference>
<protein>
    <submittedName>
        <fullName evidence="2">Triose-phosphate isomerase</fullName>
        <ecNumber evidence="2">5.3.1.1</ecNumber>
    </submittedName>
</protein>
<dbReference type="Proteomes" id="UP001139006">
    <property type="component" value="Unassembled WGS sequence"/>
</dbReference>
<proteinExistence type="predicted"/>
<dbReference type="GO" id="GO:0004807">
    <property type="term" value="F:triose-phosphate isomerase activity"/>
    <property type="evidence" value="ECO:0007669"/>
    <property type="project" value="UniProtKB-EC"/>
</dbReference>
<dbReference type="RefSeq" id="WP_253362204.1">
    <property type="nucleotide sequence ID" value="NZ_JAIULA010000035.1"/>
</dbReference>
<organism evidence="2 3">
    <name type="scientific">Ligilactobacillus ubinensis</name>
    <dbReference type="NCBI Taxonomy" id="2876789"/>
    <lineage>
        <taxon>Bacteria</taxon>
        <taxon>Bacillati</taxon>
        <taxon>Bacillota</taxon>
        <taxon>Bacilli</taxon>
        <taxon>Lactobacillales</taxon>
        <taxon>Lactobacillaceae</taxon>
        <taxon>Ligilactobacillus</taxon>
    </lineage>
</organism>
<dbReference type="InterPro" id="IPR035990">
    <property type="entry name" value="TIM_sf"/>
</dbReference>
<accession>A0A9X2FLU3</accession>
<keyword evidence="1 2" id="KW-0413">Isomerase</keyword>
<dbReference type="InterPro" id="IPR000652">
    <property type="entry name" value="Triosephosphate_isomerase"/>
</dbReference>
<sequence>MRKIQKPFFIVNPKSYIYGKDIIKLAVIADKLAKKYQVDCIFTGQLIDLPSIKSQTQNLIVMAQTMDELKPGRGMGHVLAEALVEKGVEGVVLNHAEKPLTLSKLDATIKRAHENNLITIVCADTPEQCRAVAELHPDIMICEPTNLIGTGSISNENYVKSTIDAVHSVDKSILIMQAAGVSTADDINKVLLLGADGTGGTSGIIKAESWEDKLNELMSALAKFKRM</sequence>
<evidence type="ECO:0000256" key="1">
    <source>
        <dbReference type="ARBA" id="ARBA00023235"/>
    </source>
</evidence>
<reference evidence="2 3" key="1">
    <citation type="journal article" date="2023" name="Int. J. Syst. Evol. Microbiol.">
        <title>Ligilactobacillus ubinensis sp. nov., a novel species isolated from the wild ferment of a durian fruit (Durio zibethinus).</title>
        <authorList>
            <person name="Heng Y.C."/>
            <person name="Menon N."/>
            <person name="Chen B."/>
            <person name="Loo B.Z.L."/>
            <person name="Wong G.W.J."/>
            <person name="Lim A.C.H."/>
            <person name="Silvaraju S."/>
            <person name="Kittelmann S."/>
        </authorList>
    </citation>
    <scope>NUCLEOTIDE SEQUENCE [LARGE SCALE GENOMIC DNA]</scope>
    <source>
        <strain evidence="2 3">WILCCON 0076</strain>
    </source>
</reference>
<gene>
    <name evidence="2" type="ORF">LB941_11910</name>
</gene>
<dbReference type="InterPro" id="IPR013785">
    <property type="entry name" value="Aldolase_TIM"/>
</dbReference>
<evidence type="ECO:0000313" key="2">
    <source>
        <dbReference type="EMBL" id="MCP0888034.1"/>
    </source>
</evidence>
<comment type="caution">
    <text evidence="2">The sequence shown here is derived from an EMBL/GenBank/DDBJ whole genome shotgun (WGS) entry which is preliminary data.</text>
</comment>
<name>A0A9X2FLU3_9LACO</name>
<dbReference type="EC" id="5.3.1.1" evidence="2"/>
<dbReference type="AlphaFoldDB" id="A0A9X2FLU3"/>
<keyword evidence="3" id="KW-1185">Reference proteome</keyword>
<dbReference type="SUPFAM" id="SSF51351">
    <property type="entry name" value="Triosephosphate isomerase (TIM)"/>
    <property type="match status" value="1"/>
</dbReference>
<dbReference type="Gene3D" id="3.20.20.70">
    <property type="entry name" value="Aldolase class I"/>
    <property type="match status" value="1"/>
</dbReference>
<dbReference type="NCBIfam" id="NF003302">
    <property type="entry name" value="PRK04302.1"/>
    <property type="match status" value="1"/>
</dbReference>
<dbReference type="PROSITE" id="PS51440">
    <property type="entry name" value="TIM_2"/>
    <property type="match status" value="1"/>
</dbReference>
<dbReference type="EMBL" id="JAIULA010000035">
    <property type="protein sequence ID" value="MCP0888034.1"/>
    <property type="molecule type" value="Genomic_DNA"/>
</dbReference>
<evidence type="ECO:0000313" key="3">
    <source>
        <dbReference type="Proteomes" id="UP001139006"/>
    </source>
</evidence>